<dbReference type="PANTHER" id="PTHR43181:SF1">
    <property type="entry name" value="2-C-METHYL-D-ERYTHRITOL 2,4-CYCLODIPHOSPHATE SYNTHASE, CHLOROPLASTIC"/>
    <property type="match status" value="1"/>
</dbReference>
<comment type="cofactor">
    <cofactor evidence="2">
        <name>a divalent metal cation</name>
        <dbReference type="ChEBI" id="CHEBI:60240"/>
    </cofactor>
</comment>
<gene>
    <name evidence="9" type="ordered locus">HMPREF0868_0731</name>
</gene>
<organism evidence="9 10">
    <name type="scientific">Mageeibacillus indolicus (strain UPII9-5)</name>
    <name type="common">Clostridiales genomosp. BVAB3 (strain UPII9-5)</name>
    <dbReference type="NCBI Taxonomy" id="699246"/>
    <lineage>
        <taxon>Bacteria</taxon>
        <taxon>Bacillati</taxon>
        <taxon>Bacillota</taxon>
        <taxon>Clostridia</taxon>
        <taxon>Eubacteriales</taxon>
        <taxon>Oscillospiraceae</taxon>
        <taxon>Mageeibacillus</taxon>
    </lineage>
</organism>
<comment type="catalytic activity">
    <reaction evidence="1">
        <text>4-CDP-2-C-methyl-D-erythritol 2-phosphate = 2-C-methyl-D-erythritol 2,4-cyclic diphosphate + CMP</text>
        <dbReference type="Rhea" id="RHEA:23864"/>
        <dbReference type="ChEBI" id="CHEBI:57919"/>
        <dbReference type="ChEBI" id="CHEBI:58483"/>
        <dbReference type="ChEBI" id="CHEBI:60377"/>
        <dbReference type="EC" id="4.6.1.12"/>
    </reaction>
</comment>
<dbReference type="InterPro" id="IPR020555">
    <property type="entry name" value="MECDP_synthase_CS"/>
</dbReference>
<dbReference type="AlphaFoldDB" id="D3R1J4"/>
<dbReference type="KEGG" id="clo:HMPREF0868_0731"/>
<keyword evidence="5" id="KW-0479">Metal-binding</keyword>
<dbReference type="OrthoDB" id="9804336at2"/>
<dbReference type="InterPro" id="IPR036571">
    <property type="entry name" value="MECDP_synthase_sf"/>
</dbReference>
<evidence type="ECO:0000313" key="9">
    <source>
        <dbReference type="EMBL" id="ADC91473.1"/>
    </source>
</evidence>
<dbReference type="SUPFAM" id="SSF69765">
    <property type="entry name" value="IpsF-like"/>
    <property type="match status" value="1"/>
</dbReference>
<protein>
    <recommendedName>
        <fullName evidence="4">2-C-methyl-D-erythritol 2,4-cyclodiphosphate synthase</fullName>
        <ecNumber evidence="4">4.6.1.12</ecNumber>
    </recommendedName>
</protein>
<keyword evidence="6" id="KW-0414">Isoprene biosynthesis</keyword>
<keyword evidence="7" id="KW-0456">Lyase</keyword>
<evidence type="ECO:0000259" key="8">
    <source>
        <dbReference type="Pfam" id="PF02542"/>
    </source>
</evidence>
<dbReference type="GO" id="GO:0016114">
    <property type="term" value="P:terpenoid biosynthetic process"/>
    <property type="evidence" value="ECO:0007669"/>
    <property type="project" value="InterPro"/>
</dbReference>
<evidence type="ECO:0000256" key="2">
    <source>
        <dbReference type="ARBA" id="ARBA00001968"/>
    </source>
</evidence>
<comment type="pathway">
    <text evidence="3">Isoprenoid biosynthesis; isopentenyl diphosphate biosynthesis via DXP pathway; isopentenyl diphosphate from 1-deoxy-D-xylulose 5-phosphate: step 4/6.</text>
</comment>
<evidence type="ECO:0000256" key="3">
    <source>
        <dbReference type="ARBA" id="ARBA00004709"/>
    </source>
</evidence>
<dbReference type="UniPathway" id="UPA00056">
    <property type="reaction ID" value="UER00095"/>
</dbReference>
<dbReference type="PANTHER" id="PTHR43181">
    <property type="entry name" value="2-C-METHYL-D-ERYTHRITOL 2,4-CYCLODIPHOSPHATE SYNTHASE, CHLOROPLASTIC"/>
    <property type="match status" value="1"/>
</dbReference>
<dbReference type="eggNOG" id="COG0245">
    <property type="taxonomic scope" value="Bacteria"/>
</dbReference>
<evidence type="ECO:0000256" key="7">
    <source>
        <dbReference type="ARBA" id="ARBA00023239"/>
    </source>
</evidence>
<evidence type="ECO:0000256" key="4">
    <source>
        <dbReference type="ARBA" id="ARBA00012579"/>
    </source>
</evidence>
<proteinExistence type="predicted"/>
<dbReference type="EC" id="4.6.1.12" evidence="4"/>
<dbReference type="InterPro" id="IPR003526">
    <property type="entry name" value="MECDP_synthase"/>
</dbReference>
<dbReference type="Gene3D" id="3.30.1330.50">
    <property type="entry name" value="2-C-methyl-D-erythritol 2,4-cyclodiphosphate synthase"/>
    <property type="match status" value="1"/>
</dbReference>
<dbReference type="RefSeq" id="WP_012993563.1">
    <property type="nucleotide sequence ID" value="NC_013895.2"/>
</dbReference>
<keyword evidence="10" id="KW-1185">Reference proteome</keyword>
<evidence type="ECO:0000256" key="6">
    <source>
        <dbReference type="ARBA" id="ARBA00023229"/>
    </source>
</evidence>
<evidence type="ECO:0000313" key="10">
    <source>
        <dbReference type="Proteomes" id="UP000008234"/>
    </source>
</evidence>
<dbReference type="Pfam" id="PF02542">
    <property type="entry name" value="YgbB"/>
    <property type="match status" value="1"/>
</dbReference>
<evidence type="ECO:0000256" key="5">
    <source>
        <dbReference type="ARBA" id="ARBA00022723"/>
    </source>
</evidence>
<feature type="domain" description="2-C-methyl-D-erythritol 2,4-cyclodiphosphate synthase" evidence="8">
    <location>
        <begin position="20"/>
        <end position="204"/>
    </location>
</feature>
<dbReference type="HOGENOM" id="CLU_084630_2_0_9"/>
<dbReference type="EMBL" id="CP001850">
    <property type="protein sequence ID" value="ADC91473.1"/>
    <property type="molecule type" value="Genomic_DNA"/>
</dbReference>
<dbReference type="Proteomes" id="UP000008234">
    <property type="component" value="Chromosome"/>
</dbReference>
<sequence length="211" mass="22669">MEQSLSRGRDKSEHYIFITGLGQDHHRFITKEPGQTGFDNRGETKMGACLDARFRVKTADGGANKYGLRLAGVDIDCDCLIEANSDGDVVIHALINAISGLGCPPFLGKPADALCRAGIKDSRVYLAESLRILQEIHPRLTVVHASFSIEALKPKLWLHIPAMRSSLAKLLNLPITSIGITATTGEGLSGMGRGEGIGVTCLLTAQEICPF</sequence>
<dbReference type="STRING" id="699246.HMPREF0868_0731"/>
<dbReference type="GO" id="GO:0019288">
    <property type="term" value="P:isopentenyl diphosphate biosynthetic process, methylerythritol 4-phosphate pathway"/>
    <property type="evidence" value="ECO:0007669"/>
    <property type="project" value="UniProtKB-UniPathway"/>
</dbReference>
<dbReference type="GO" id="GO:0046872">
    <property type="term" value="F:metal ion binding"/>
    <property type="evidence" value="ECO:0007669"/>
    <property type="project" value="UniProtKB-KW"/>
</dbReference>
<name>D3R1J4_MAGIU</name>
<accession>D3R1J4</accession>
<dbReference type="GO" id="GO:0008685">
    <property type="term" value="F:2-C-methyl-D-erythritol 2,4-cyclodiphosphate synthase activity"/>
    <property type="evidence" value="ECO:0007669"/>
    <property type="project" value="UniProtKB-EC"/>
</dbReference>
<reference evidence="10" key="1">
    <citation type="submission" date="2009-12" db="EMBL/GenBank/DDBJ databases">
        <title>Sequence of Clostridiales genomosp. BVAB3 str. UPII9-5.</title>
        <authorList>
            <person name="Madupu R."/>
            <person name="Durkin A.S."/>
            <person name="Torralba M."/>
            <person name="Methe B."/>
            <person name="Sutton G.G."/>
            <person name="Strausberg R.L."/>
            <person name="Nelson K.E."/>
        </authorList>
    </citation>
    <scope>NUCLEOTIDE SEQUENCE [LARGE SCALE GENOMIC DNA]</scope>
    <source>
        <strain evidence="10">UPII9-5</strain>
    </source>
</reference>
<dbReference type="PROSITE" id="PS01350">
    <property type="entry name" value="ISPF"/>
    <property type="match status" value="1"/>
</dbReference>
<evidence type="ECO:0000256" key="1">
    <source>
        <dbReference type="ARBA" id="ARBA00000200"/>
    </source>
</evidence>